<keyword evidence="3" id="KW-1185">Reference proteome</keyword>
<dbReference type="Proteomes" id="UP001233999">
    <property type="component" value="Unassembled WGS sequence"/>
</dbReference>
<organism evidence="2 3">
    <name type="scientific">Diploptera punctata</name>
    <name type="common">Pacific beetle cockroach</name>
    <dbReference type="NCBI Taxonomy" id="6984"/>
    <lineage>
        <taxon>Eukaryota</taxon>
        <taxon>Metazoa</taxon>
        <taxon>Ecdysozoa</taxon>
        <taxon>Arthropoda</taxon>
        <taxon>Hexapoda</taxon>
        <taxon>Insecta</taxon>
        <taxon>Pterygota</taxon>
        <taxon>Neoptera</taxon>
        <taxon>Polyneoptera</taxon>
        <taxon>Dictyoptera</taxon>
        <taxon>Blattodea</taxon>
        <taxon>Blaberoidea</taxon>
        <taxon>Blaberidae</taxon>
        <taxon>Diplopterinae</taxon>
        <taxon>Diploptera</taxon>
    </lineage>
</organism>
<name>A0AAD7ZIS7_DIPPU</name>
<dbReference type="AlphaFoldDB" id="A0AAD7ZIS7"/>
<reference evidence="2" key="2">
    <citation type="submission" date="2023-05" db="EMBL/GenBank/DDBJ databases">
        <authorList>
            <person name="Fouks B."/>
        </authorList>
    </citation>
    <scope>NUCLEOTIDE SEQUENCE</scope>
    <source>
        <strain evidence="2">Stay&amp;Tobe</strain>
        <tissue evidence="2">Testes</tissue>
    </source>
</reference>
<accession>A0AAD7ZIS7</accession>
<proteinExistence type="predicted"/>
<gene>
    <name evidence="2" type="ORF">L9F63_023532</name>
</gene>
<evidence type="ECO:0000256" key="1">
    <source>
        <dbReference type="SAM" id="MobiDB-lite"/>
    </source>
</evidence>
<protein>
    <submittedName>
        <fullName evidence="2">Uncharacterized protein</fullName>
    </submittedName>
</protein>
<feature type="region of interest" description="Disordered" evidence="1">
    <location>
        <begin position="1"/>
        <end position="28"/>
    </location>
</feature>
<dbReference type="EMBL" id="JASPKZ010007958">
    <property type="protein sequence ID" value="KAJ9581298.1"/>
    <property type="molecule type" value="Genomic_DNA"/>
</dbReference>
<sequence>MNIPSRATPPPPPPPAAAQHFNPPFVPPHANFPVRGMYHNSPQLPSYRGNFNFPSQDSVGVRYGLGHTPPPFKSKPSPGHIAWKNGAGNHPPQLVGTASNVHANYHSQLPPAPRMLDPSQLTHEEKINECKILAQRMKLYPRPKTPRNLSYLTPTQGIPQSPPPIIIII</sequence>
<reference evidence="2" key="1">
    <citation type="journal article" date="2023" name="IScience">
        <title>Live-bearing cockroach genome reveals convergent evolutionary mechanisms linked to viviparity in insects and beyond.</title>
        <authorList>
            <person name="Fouks B."/>
            <person name="Harrison M.C."/>
            <person name="Mikhailova A.A."/>
            <person name="Marchal E."/>
            <person name="English S."/>
            <person name="Carruthers M."/>
            <person name="Jennings E.C."/>
            <person name="Chiamaka E.L."/>
            <person name="Frigard R.A."/>
            <person name="Pippel M."/>
            <person name="Attardo G.M."/>
            <person name="Benoit J.B."/>
            <person name="Bornberg-Bauer E."/>
            <person name="Tobe S.S."/>
        </authorList>
    </citation>
    <scope>NUCLEOTIDE SEQUENCE</scope>
    <source>
        <strain evidence="2">Stay&amp;Tobe</strain>
    </source>
</reference>
<feature type="compositionally biased region" description="Pro residues" evidence="1">
    <location>
        <begin position="7"/>
        <end position="16"/>
    </location>
</feature>
<comment type="caution">
    <text evidence="2">The sequence shown here is derived from an EMBL/GenBank/DDBJ whole genome shotgun (WGS) entry which is preliminary data.</text>
</comment>
<evidence type="ECO:0000313" key="2">
    <source>
        <dbReference type="EMBL" id="KAJ9581298.1"/>
    </source>
</evidence>
<evidence type="ECO:0000313" key="3">
    <source>
        <dbReference type="Proteomes" id="UP001233999"/>
    </source>
</evidence>